<dbReference type="PROSITE" id="PS50404">
    <property type="entry name" value="GST_NTER"/>
    <property type="match status" value="1"/>
</dbReference>
<reference evidence="2" key="1">
    <citation type="submission" date="2022-10" db="EMBL/GenBank/DDBJ databases">
        <title>Culturing micro-colonial fungi from biological soil crusts in the Mojave desert and describing Neophaeococcomyces mojavensis, and introducing the new genera and species Taxawa tesnikishii.</title>
        <authorList>
            <person name="Kurbessoian T."/>
            <person name="Stajich J.E."/>
        </authorList>
    </citation>
    <scope>NUCLEOTIDE SEQUENCE</scope>
    <source>
        <strain evidence="2">TK_41</strain>
    </source>
</reference>
<dbReference type="Proteomes" id="UP001172673">
    <property type="component" value="Unassembled WGS sequence"/>
</dbReference>
<dbReference type="EMBL" id="JAPDRK010000004">
    <property type="protein sequence ID" value="KAJ9613500.1"/>
    <property type="molecule type" value="Genomic_DNA"/>
</dbReference>
<evidence type="ECO:0000313" key="2">
    <source>
        <dbReference type="EMBL" id="KAJ9613500.1"/>
    </source>
</evidence>
<evidence type="ECO:0000313" key="3">
    <source>
        <dbReference type="Proteomes" id="UP001172673"/>
    </source>
</evidence>
<comment type="caution">
    <text evidence="2">The sequence shown here is derived from an EMBL/GenBank/DDBJ whole genome shotgun (WGS) entry which is preliminary data.</text>
</comment>
<sequence length="234" mass="26734">MSQQIILYDIPTREPRRSRMLLNYKGLDYRTIWVEYPDVEPLIKPHLPANTVGIPYTVPTIQLPDGEWIMDSHKIAGRLEKLYPQPPLDVAADPHLAEIESLADKIVSIVCPDFIFKVAEGLLSEASLPYWHQTREAWFGGQKLHEVATEKGGAEAYRKARPLVDHVTKLLVQNHAGPFFQGATLSYADFVWASFLHFFERLDEGSLELLVGQDRTSHIALLEACRPWLRRNDH</sequence>
<dbReference type="SUPFAM" id="SSF52833">
    <property type="entry name" value="Thioredoxin-like"/>
    <property type="match status" value="1"/>
</dbReference>
<organism evidence="2 3">
    <name type="scientific">Cladophialophora chaetospira</name>
    <dbReference type="NCBI Taxonomy" id="386627"/>
    <lineage>
        <taxon>Eukaryota</taxon>
        <taxon>Fungi</taxon>
        <taxon>Dikarya</taxon>
        <taxon>Ascomycota</taxon>
        <taxon>Pezizomycotina</taxon>
        <taxon>Eurotiomycetes</taxon>
        <taxon>Chaetothyriomycetidae</taxon>
        <taxon>Chaetothyriales</taxon>
        <taxon>Herpotrichiellaceae</taxon>
        <taxon>Cladophialophora</taxon>
    </lineage>
</organism>
<keyword evidence="3" id="KW-1185">Reference proteome</keyword>
<proteinExistence type="predicted"/>
<accession>A0AA38XHD4</accession>
<dbReference type="InterPro" id="IPR036249">
    <property type="entry name" value="Thioredoxin-like_sf"/>
</dbReference>
<dbReference type="CDD" id="cd00299">
    <property type="entry name" value="GST_C_family"/>
    <property type="match status" value="1"/>
</dbReference>
<gene>
    <name evidence="2" type="ORF">H2200_003442</name>
</gene>
<dbReference type="Pfam" id="PF22041">
    <property type="entry name" value="GST_C_7"/>
    <property type="match status" value="1"/>
</dbReference>
<dbReference type="InterPro" id="IPR054416">
    <property type="entry name" value="GST_UstS-like_C"/>
</dbReference>
<dbReference type="InterPro" id="IPR004045">
    <property type="entry name" value="Glutathione_S-Trfase_N"/>
</dbReference>
<dbReference type="Gene3D" id="3.40.30.10">
    <property type="entry name" value="Glutaredoxin"/>
    <property type="match status" value="1"/>
</dbReference>
<feature type="domain" description="GST N-terminal" evidence="1">
    <location>
        <begin position="2"/>
        <end position="87"/>
    </location>
</feature>
<dbReference type="AlphaFoldDB" id="A0AA38XHD4"/>
<dbReference type="SUPFAM" id="SSF47616">
    <property type="entry name" value="GST C-terminal domain-like"/>
    <property type="match status" value="1"/>
</dbReference>
<dbReference type="InterPro" id="IPR036282">
    <property type="entry name" value="Glutathione-S-Trfase_C_sf"/>
</dbReference>
<dbReference type="Pfam" id="PF13409">
    <property type="entry name" value="GST_N_2"/>
    <property type="match status" value="1"/>
</dbReference>
<evidence type="ECO:0000259" key="1">
    <source>
        <dbReference type="PROSITE" id="PS50404"/>
    </source>
</evidence>
<name>A0AA38XHD4_9EURO</name>
<dbReference type="Gene3D" id="1.20.1050.10">
    <property type="match status" value="1"/>
</dbReference>
<protein>
    <recommendedName>
        <fullName evidence="1">GST N-terminal domain-containing protein</fullName>
    </recommendedName>
</protein>